<gene>
    <name evidence="2" type="ORF">PR048_030595</name>
</gene>
<accession>A0ABQ9G9E2</accession>
<evidence type="ECO:0000256" key="1">
    <source>
        <dbReference type="SAM" id="MobiDB-lite"/>
    </source>
</evidence>
<evidence type="ECO:0000313" key="2">
    <source>
        <dbReference type="EMBL" id="KAJ8869044.1"/>
    </source>
</evidence>
<protein>
    <submittedName>
        <fullName evidence="2">Uncharacterized protein</fullName>
    </submittedName>
</protein>
<feature type="compositionally biased region" description="Basic and acidic residues" evidence="1">
    <location>
        <begin position="286"/>
        <end position="301"/>
    </location>
</feature>
<organism evidence="2 3">
    <name type="scientific">Dryococelus australis</name>
    <dbReference type="NCBI Taxonomy" id="614101"/>
    <lineage>
        <taxon>Eukaryota</taxon>
        <taxon>Metazoa</taxon>
        <taxon>Ecdysozoa</taxon>
        <taxon>Arthropoda</taxon>
        <taxon>Hexapoda</taxon>
        <taxon>Insecta</taxon>
        <taxon>Pterygota</taxon>
        <taxon>Neoptera</taxon>
        <taxon>Polyneoptera</taxon>
        <taxon>Phasmatodea</taxon>
        <taxon>Verophasmatodea</taxon>
        <taxon>Anareolatae</taxon>
        <taxon>Phasmatidae</taxon>
        <taxon>Eurycanthinae</taxon>
        <taxon>Dryococelus</taxon>
    </lineage>
</organism>
<sequence>MDETTEDTRWERKRFGALKSEVLRADDDDDDCDEYGAMGGMKGRGKREISVKTRRPTASSGKIPTCENPRVNRPGIEPGACLNNCGPIVVAAEKNKSLKSTSPPNEFAKYSKLRNASRRHSQVAQLSAAGVSQQPSYVKIPVIKHFIYRLFARGVLVPVWEADMRCVSTPGHAACARSRGNMEKIADVETTRLPPRRNRFDSRRGDSSDILKWESCRTISLFGGFSQISPPPTLLHSGAAPYSPHFTRIGSQELDVKSRPNLFTRSLKYFSYCVWKPMRVTEVNMERRRNEGAAETGDPRENPPTNGIARHDSHFRKCSYPYIAKFVTVPLPKAVEVKTSAGRVGSLQRLCRQEVKTQKQVLGPRAFPLHVERSGRRAFENKTPGSRSSNIEERAIIQPVSRRLVKYYRL</sequence>
<feature type="region of interest" description="Disordered" evidence="1">
    <location>
        <begin position="36"/>
        <end position="70"/>
    </location>
</feature>
<dbReference type="Proteomes" id="UP001159363">
    <property type="component" value="Chromosome 13"/>
</dbReference>
<comment type="caution">
    <text evidence="2">The sequence shown here is derived from an EMBL/GenBank/DDBJ whole genome shotgun (WGS) entry which is preliminary data.</text>
</comment>
<dbReference type="EMBL" id="JARBHB010000014">
    <property type="protein sequence ID" value="KAJ8869044.1"/>
    <property type="molecule type" value="Genomic_DNA"/>
</dbReference>
<proteinExistence type="predicted"/>
<keyword evidence="3" id="KW-1185">Reference proteome</keyword>
<reference evidence="2 3" key="1">
    <citation type="submission" date="2023-02" db="EMBL/GenBank/DDBJ databases">
        <title>LHISI_Scaffold_Assembly.</title>
        <authorList>
            <person name="Stuart O.P."/>
            <person name="Cleave R."/>
            <person name="Magrath M.J.L."/>
            <person name="Mikheyev A.S."/>
        </authorList>
    </citation>
    <scope>NUCLEOTIDE SEQUENCE [LARGE SCALE GENOMIC DNA]</scope>
    <source>
        <strain evidence="2">Daus_M_001</strain>
        <tissue evidence="2">Leg muscle</tissue>
    </source>
</reference>
<feature type="region of interest" description="Disordered" evidence="1">
    <location>
        <begin position="286"/>
        <end position="311"/>
    </location>
</feature>
<evidence type="ECO:0000313" key="3">
    <source>
        <dbReference type="Proteomes" id="UP001159363"/>
    </source>
</evidence>
<name>A0ABQ9G9E2_9NEOP</name>